<proteinExistence type="predicted"/>
<protein>
    <recommendedName>
        <fullName evidence="2">HTH cro/C1-type domain-containing protein</fullName>
    </recommendedName>
</protein>
<organism evidence="3 4">
    <name type="scientific">Paenibacillus odorifer</name>
    <dbReference type="NCBI Taxonomy" id="189426"/>
    <lineage>
        <taxon>Bacteria</taxon>
        <taxon>Bacillati</taxon>
        <taxon>Bacillota</taxon>
        <taxon>Bacilli</taxon>
        <taxon>Bacillales</taxon>
        <taxon>Paenibacillaceae</taxon>
        <taxon>Paenibacillus</taxon>
    </lineage>
</organism>
<dbReference type="GO" id="GO:0005829">
    <property type="term" value="C:cytosol"/>
    <property type="evidence" value="ECO:0007669"/>
    <property type="project" value="TreeGrafter"/>
</dbReference>
<dbReference type="InterPro" id="IPR050807">
    <property type="entry name" value="TransReg_Diox_bact_type"/>
</dbReference>
<comment type="caution">
    <text evidence="3">The sequence shown here is derived from an EMBL/GenBank/DDBJ whole genome shotgun (WGS) entry which is preliminary data.</text>
</comment>
<evidence type="ECO:0000259" key="2">
    <source>
        <dbReference type="PROSITE" id="PS50943"/>
    </source>
</evidence>
<dbReference type="SUPFAM" id="SSF47413">
    <property type="entry name" value="lambda repressor-like DNA-binding domains"/>
    <property type="match status" value="1"/>
</dbReference>
<feature type="domain" description="HTH cro/C1-type" evidence="2">
    <location>
        <begin position="10"/>
        <end position="65"/>
    </location>
</feature>
<dbReference type="GO" id="GO:0003700">
    <property type="term" value="F:DNA-binding transcription factor activity"/>
    <property type="evidence" value="ECO:0007669"/>
    <property type="project" value="TreeGrafter"/>
</dbReference>
<dbReference type="PANTHER" id="PTHR46797">
    <property type="entry name" value="HTH-TYPE TRANSCRIPTIONAL REGULATOR"/>
    <property type="match status" value="1"/>
</dbReference>
<dbReference type="SMART" id="SM00530">
    <property type="entry name" value="HTH_XRE"/>
    <property type="match status" value="1"/>
</dbReference>
<keyword evidence="1" id="KW-0238">DNA-binding</keyword>
<dbReference type="Proteomes" id="UP000187439">
    <property type="component" value="Unassembled WGS sequence"/>
</dbReference>
<evidence type="ECO:0000313" key="3">
    <source>
        <dbReference type="EMBL" id="OMD42576.1"/>
    </source>
</evidence>
<accession>A0A1R0Y5P4</accession>
<evidence type="ECO:0000313" key="4">
    <source>
        <dbReference type="Proteomes" id="UP000187439"/>
    </source>
</evidence>
<dbReference type="RefSeq" id="WP_076118035.1">
    <property type="nucleotide sequence ID" value="NZ_MPTC01000004.1"/>
</dbReference>
<dbReference type="InterPro" id="IPR010982">
    <property type="entry name" value="Lambda_DNA-bd_dom_sf"/>
</dbReference>
<dbReference type="PROSITE" id="PS50943">
    <property type="entry name" value="HTH_CROC1"/>
    <property type="match status" value="1"/>
</dbReference>
<dbReference type="InterPro" id="IPR001387">
    <property type="entry name" value="Cro/C1-type_HTH"/>
</dbReference>
<dbReference type="CDD" id="cd00093">
    <property type="entry name" value="HTH_XRE"/>
    <property type="match status" value="1"/>
</dbReference>
<evidence type="ECO:0000256" key="1">
    <source>
        <dbReference type="ARBA" id="ARBA00023125"/>
    </source>
</evidence>
<sequence>MEANEFGKYLKSLREKAGLSMGKLAKLANVSQPYISQIESGQRSIPSPEILKKISIPLDVHYAKLLKKAGYLEGTLMVDGVKLVSEYEYQSAISERDARWERESEVERLFELYRWWMMLVLDKDGFIYEDAEAEFSDLFNSYGMSEPIYFEPYLFFDPESDEDVELAKKFLHDTIELCKEFSQVDHHSKITKPINNEIDSIDLLECLTNDTKVSFKSHVLSEDEKLLASGILRALFKDLQ</sequence>
<dbReference type="EMBL" id="MPTC01000004">
    <property type="protein sequence ID" value="OMD42576.1"/>
    <property type="molecule type" value="Genomic_DNA"/>
</dbReference>
<dbReference type="Gene3D" id="1.10.260.40">
    <property type="entry name" value="lambda repressor-like DNA-binding domains"/>
    <property type="match status" value="1"/>
</dbReference>
<dbReference type="PANTHER" id="PTHR46797:SF1">
    <property type="entry name" value="METHYLPHOSPHONATE SYNTHASE"/>
    <property type="match status" value="1"/>
</dbReference>
<dbReference type="AlphaFoldDB" id="A0A1R0Y5P4"/>
<name>A0A1R0Y5P4_9BACL</name>
<reference evidence="3 4" key="1">
    <citation type="submission" date="2016-10" db="EMBL/GenBank/DDBJ databases">
        <title>Paenibacillus species isolates.</title>
        <authorList>
            <person name="Beno S.M."/>
        </authorList>
    </citation>
    <scope>NUCLEOTIDE SEQUENCE [LARGE SCALE GENOMIC DNA]</scope>
    <source>
        <strain evidence="3 4">FSL H7-0710</strain>
    </source>
</reference>
<gene>
    <name evidence="3" type="ORF">BSK52_07135</name>
</gene>
<dbReference type="Pfam" id="PF01381">
    <property type="entry name" value="HTH_3"/>
    <property type="match status" value="1"/>
</dbReference>
<dbReference type="GO" id="GO:0003677">
    <property type="term" value="F:DNA binding"/>
    <property type="evidence" value="ECO:0007669"/>
    <property type="project" value="UniProtKB-KW"/>
</dbReference>
<dbReference type="OrthoDB" id="9812960at2"/>